<evidence type="ECO:0000256" key="3">
    <source>
        <dbReference type="ARBA" id="ARBA00022692"/>
    </source>
</evidence>
<dbReference type="RefSeq" id="WP_289545003.1">
    <property type="nucleotide sequence ID" value="NZ_JAUDDZ010000005.1"/>
</dbReference>
<reference evidence="7 8" key="2">
    <citation type="submission" date="2023-06" db="EMBL/GenBank/DDBJ databases">
        <authorList>
            <person name="Zeman M."/>
            <person name="Kubasova T."/>
            <person name="Jahodarova E."/>
            <person name="Nykrynova M."/>
            <person name="Rychlik I."/>
        </authorList>
    </citation>
    <scope>NUCLEOTIDE SEQUENCE [LARGE SCALE GENOMIC DNA]</scope>
    <source>
        <strain evidence="7 8">154_Feed</strain>
    </source>
</reference>
<organism evidence="7 8">
    <name type="scientific">Enorma phocaeensis</name>
    <dbReference type="NCBI Taxonomy" id="1871019"/>
    <lineage>
        <taxon>Bacteria</taxon>
        <taxon>Bacillati</taxon>
        <taxon>Actinomycetota</taxon>
        <taxon>Coriobacteriia</taxon>
        <taxon>Coriobacteriales</taxon>
        <taxon>Coriobacteriaceae</taxon>
        <taxon>Enorma</taxon>
    </lineage>
</organism>
<dbReference type="EMBL" id="JAUDDZ010000005">
    <property type="protein sequence ID" value="MDM8274901.1"/>
    <property type="molecule type" value="Genomic_DNA"/>
</dbReference>
<feature type="transmembrane region" description="Helical" evidence="6">
    <location>
        <begin position="173"/>
        <end position="191"/>
    </location>
</feature>
<accession>A0ABT7V8S5</accession>
<dbReference type="PANTHER" id="PTHR23291">
    <property type="entry name" value="BAX INHIBITOR-RELATED"/>
    <property type="match status" value="1"/>
</dbReference>
<gene>
    <name evidence="7" type="ORF">QUW28_05225</name>
</gene>
<name>A0ABT7V8S5_9ACTN</name>
<feature type="transmembrane region" description="Helical" evidence="6">
    <location>
        <begin position="203"/>
        <end position="225"/>
    </location>
</feature>
<evidence type="ECO:0000313" key="7">
    <source>
        <dbReference type="EMBL" id="MDM8274901.1"/>
    </source>
</evidence>
<sequence length="229" mass="24336">MNELEHIDGPIVAERPAGRLVSRGLYNLVLTGLVLVSFAVMAACSYVTSTADFIIYIGNHVLAFTIGSVVLSIAGIIAMSVGRAKESLPVSLAGFALFTLTFGFSTSFILSAYSLEAISVAFGATAGIMVVFGAAGFLFPRFFAKIQGVLVTALLAIIVVELVLALMGVHQNILDMVVVLVFCGFIGFDVYQSQAVAPTLNNAVWYAVELYLDVINVFVRLLAIIGDNK</sequence>
<feature type="transmembrane region" description="Helical" evidence="6">
    <location>
        <begin position="54"/>
        <end position="78"/>
    </location>
</feature>
<evidence type="ECO:0000313" key="8">
    <source>
        <dbReference type="Proteomes" id="UP001529421"/>
    </source>
</evidence>
<feature type="transmembrane region" description="Helical" evidence="6">
    <location>
        <begin position="146"/>
        <end position="167"/>
    </location>
</feature>
<evidence type="ECO:0000256" key="4">
    <source>
        <dbReference type="ARBA" id="ARBA00022989"/>
    </source>
</evidence>
<comment type="subcellular location">
    <subcellularLocation>
        <location evidence="1">Membrane</location>
        <topology evidence="1">Multi-pass membrane protein</topology>
    </subcellularLocation>
</comment>
<evidence type="ECO:0000256" key="6">
    <source>
        <dbReference type="RuleBase" id="RU004379"/>
    </source>
</evidence>
<dbReference type="InterPro" id="IPR006214">
    <property type="entry name" value="Bax_inhibitor_1-related"/>
</dbReference>
<comment type="similarity">
    <text evidence="2 6">Belongs to the BI1 family.</text>
</comment>
<protein>
    <submittedName>
        <fullName evidence="7">Bax inhibitor-1 family protein</fullName>
    </submittedName>
</protein>
<dbReference type="Pfam" id="PF01027">
    <property type="entry name" value="Bax1-I"/>
    <property type="match status" value="1"/>
</dbReference>
<evidence type="ECO:0000256" key="5">
    <source>
        <dbReference type="ARBA" id="ARBA00023136"/>
    </source>
</evidence>
<feature type="transmembrane region" description="Helical" evidence="6">
    <location>
        <begin position="90"/>
        <end position="111"/>
    </location>
</feature>
<dbReference type="Proteomes" id="UP001529421">
    <property type="component" value="Unassembled WGS sequence"/>
</dbReference>
<keyword evidence="4 6" id="KW-1133">Transmembrane helix</keyword>
<keyword evidence="5 6" id="KW-0472">Membrane</keyword>
<keyword evidence="3 6" id="KW-0812">Transmembrane</keyword>
<reference evidence="8" key="1">
    <citation type="submission" date="2023-06" db="EMBL/GenBank/DDBJ databases">
        <title>Identification and characterization of horizontal gene transfer across gut microbiota members of farm animals based on homology search.</title>
        <authorList>
            <person name="Zeman M."/>
            <person name="Kubasova T."/>
            <person name="Jahodarova E."/>
            <person name="Nykrynova M."/>
            <person name="Rychlik I."/>
        </authorList>
    </citation>
    <scope>NUCLEOTIDE SEQUENCE [LARGE SCALE GENOMIC DNA]</scope>
    <source>
        <strain evidence="8">154_Feed</strain>
    </source>
</reference>
<keyword evidence="8" id="KW-1185">Reference proteome</keyword>
<evidence type="ECO:0000256" key="1">
    <source>
        <dbReference type="ARBA" id="ARBA00004141"/>
    </source>
</evidence>
<dbReference type="PANTHER" id="PTHR23291:SF50">
    <property type="entry name" value="PROTEIN LIFEGUARD 4"/>
    <property type="match status" value="1"/>
</dbReference>
<feature type="transmembrane region" description="Helical" evidence="6">
    <location>
        <begin position="117"/>
        <end position="139"/>
    </location>
</feature>
<feature type="transmembrane region" description="Helical" evidence="6">
    <location>
        <begin position="25"/>
        <end position="48"/>
    </location>
</feature>
<comment type="caution">
    <text evidence="7">The sequence shown here is derived from an EMBL/GenBank/DDBJ whole genome shotgun (WGS) entry which is preliminary data.</text>
</comment>
<proteinExistence type="inferred from homology"/>
<evidence type="ECO:0000256" key="2">
    <source>
        <dbReference type="ARBA" id="ARBA00010350"/>
    </source>
</evidence>